<evidence type="ECO:0000313" key="1">
    <source>
        <dbReference type="EMBL" id="QBZ54930.1"/>
    </source>
</evidence>
<dbReference type="Proteomes" id="UP000294847">
    <property type="component" value="Chromosome 1"/>
</dbReference>
<proteinExistence type="predicted"/>
<protein>
    <submittedName>
        <fullName evidence="1">Uncharacterized protein</fullName>
    </submittedName>
</protein>
<dbReference type="EMBL" id="CP034204">
    <property type="protein sequence ID" value="QBZ54930.1"/>
    <property type="molecule type" value="Genomic_DNA"/>
</dbReference>
<evidence type="ECO:0000313" key="2">
    <source>
        <dbReference type="Proteomes" id="UP000294847"/>
    </source>
</evidence>
<name>A0A4P7N4P2_PYROR</name>
<dbReference type="AlphaFoldDB" id="A0A4P7N4P2"/>
<gene>
    <name evidence="1" type="ORF">PoMZ_10642</name>
</gene>
<dbReference type="Pfam" id="PF19951">
    <property type="entry name" value="DUF6413"/>
    <property type="match status" value="1"/>
</dbReference>
<accession>A0A4P7N4P2</accession>
<reference evidence="1 2" key="1">
    <citation type="journal article" date="2019" name="Mol. Biol. Evol.">
        <title>Blast fungal genomes show frequent chromosomal changes, gene gains and losses, and effector gene turnover.</title>
        <authorList>
            <person name="Gomez Luciano L.B."/>
            <person name="Jason Tsai I."/>
            <person name="Chuma I."/>
            <person name="Tosa Y."/>
            <person name="Chen Y.H."/>
            <person name="Li J.Y."/>
            <person name="Li M.Y."/>
            <person name="Jade Lu M.Y."/>
            <person name="Nakayashiki H."/>
            <person name="Li W.H."/>
        </authorList>
    </citation>
    <scope>NUCLEOTIDE SEQUENCE [LARGE SCALE GENOMIC DNA]</scope>
    <source>
        <strain evidence="1">MZ5-1-6</strain>
    </source>
</reference>
<dbReference type="InterPro" id="IPR045634">
    <property type="entry name" value="DUF6413"/>
</dbReference>
<sequence>MRSSYFALLLAPTAVLSRRIVIQPTTGDLCCDRGTPDDSETCKKQGLNSYCCSQARNNNRGGCDPEKLEIFNFGRSVSSFVPGGTCERRDSAGNTFVGFIGCAK</sequence>
<organism evidence="1 2">
    <name type="scientific">Pyricularia oryzae</name>
    <name type="common">Rice blast fungus</name>
    <name type="synonym">Magnaporthe oryzae</name>
    <dbReference type="NCBI Taxonomy" id="318829"/>
    <lineage>
        <taxon>Eukaryota</taxon>
        <taxon>Fungi</taxon>
        <taxon>Dikarya</taxon>
        <taxon>Ascomycota</taxon>
        <taxon>Pezizomycotina</taxon>
        <taxon>Sordariomycetes</taxon>
        <taxon>Sordariomycetidae</taxon>
        <taxon>Magnaporthales</taxon>
        <taxon>Pyriculariaceae</taxon>
        <taxon>Pyricularia</taxon>
    </lineage>
</organism>